<keyword evidence="2" id="KW-1133">Transmembrane helix</keyword>
<evidence type="ECO:0000256" key="2">
    <source>
        <dbReference type="SAM" id="Phobius"/>
    </source>
</evidence>
<organism evidence="3 4">
    <name type="scientific">Telmatocola sphagniphila</name>
    <dbReference type="NCBI Taxonomy" id="1123043"/>
    <lineage>
        <taxon>Bacteria</taxon>
        <taxon>Pseudomonadati</taxon>
        <taxon>Planctomycetota</taxon>
        <taxon>Planctomycetia</taxon>
        <taxon>Gemmatales</taxon>
        <taxon>Gemmataceae</taxon>
    </lineage>
</organism>
<dbReference type="PROSITE" id="PS51257">
    <property type="entry name" value="PROKAR_LIPOPROTEIN"/>
    <property type="match status" value="1"/>
</dbReference>
<keyword evidence="2" id="KW-0472">Membrane</keyword>
<proteinExistence type="predicted"/>
<name>A0A8E6EXZ9_9BACT</name>
<sequence length="172" mass="18193">MAKVKETVKPGNDVYTGLQGLTLLASVIGCVLLALDLNSYESRTPPPLPTLQIPSAQKTQSAPAAPRTASPAENKDTPETKDGKKDGAMREPLSIPAEPGLPKLPSTVSTNFPEPALLPKLMDEPKSAGLILPASATEPVKVEEPKPITVPQLKPIPNDDPPLSVKPYQIPK</sequence>
<protein>
    <submittedName>
        <fullName evidence="3">Uncharacterized protein</fullName>
    </submittedName>
</protein>
<feature type="compositionally biased region" description="Low complexity" evidence="1">
    <location>
        <begin position="61"/>
        <end position="72"/>
    </location>
</feature>
<dbReference type="EMBL" id="CP074694">
    <property type="protein sequence ID" value="QVL32168.1"/>
    <property type="molecule type" value="Genomic_DNA"/>
</dbReference>
<accession>A0A8E6EXZ9</accession>
<feature type="transmembrane region" description="Helical" evidence="2">
    <location>
        <begin position="14"/>
        <end position="35"/>
    </location>
</feature>
<dbReference type="Proteomes" id="UP000676194">
    <property type="component" value="Chromosome"/>
</dbReference>
<dbReference type="KEGG" id="tsph:KIH39_25585"/>
<evidence type="ECO:0000313" key="3">
    <source>
        <dbReference type="EMBL" id="QVL32168.1"/>
    </source>
</evidence>
<keyword evidence="2" id="KW-0812">Transmembrane</keyword>
<feature type="region of interest" description="Disordered" evidence="1">
    <location>
        <begin position="46"/>
        <end position="172"/>
    </location>
</feature>
<feature type="compositionally biased region" description="Basic and acidic residues" evidence="1">
    <location>
        <begin position="73"/>
        <end position="89"/>
    </location>
</feature>
<evidence type="ECO:0000256" key="1">
    <source>
        <dbReference type="SAM" id="MobiDB-lite"/>
    </source>
</evidence>
<gene>
    <name evidence="3" type="ORF">KIH39_25585</name>
</gene>
<dbReference type="AlphaFoldDB" id="A0A8E6EXZ9"/>
<keyword evidence="4" id="KW-1185">Reference proteome</keyword>
<dbReference type="RefSeq" id="WP_213496863.1">
    <property type="nucleotide sequence ID" value="NZ_CP074694.1"/>
</dbReference>
<reference evidence="3" key="1">
    <citation type="submission" date="2021-05" db="EMBL/GenBank/DDBJ databases">
        <title>Complete genome sequence of the cellulolytic planctomycete Telmatocola sphagniphila SP2T and characterization of the first cellulase from planctomycetes.</title>
        <authorList>
            <person name="Rakitin A.L."/>
            <person name="Beletsky A.V."/>
            <person name="Naumoff D.G."/>
            <person name="Kulichevskaya I.S."/>
            <person name="Mardanov A.V."/>
            <person name="Ravin N.V."/>
            <person name="Dedysh S.N."/>
        </authorList>
    </citation>
    <scope>NUCLEOTIDE SEQUENCE</scope>
    <source>
        <strain evidence="3">SP2T</strain>
    </source>
</reference>
<evidence type="ECO:0000313" key="4">
    <source>
        <dbReference type="Proteomes" id="UP000676194"/>
    </source>
</evidence>